<keyword evidence="1" id="KW-0472">Membrane</keyword>
<keyword evidence="1" id="KW-1133">Transmembrane helix</keyword>
<reference evidence="2 3" key="1">
    <citation type="submission" date="2020-06" db="EMBL/GenBank/DDBJ databases">
        <authorList>
            <person name="Arora M.N."/>
            <person name="Dalling M.T."/>
            <person name="Dawson S.P.M."/>
            <person name="Elia S.N."/>
            <person name="Burke B."/>
            <person name="Shaffer C.D."/>
            <person name="Weston-Hafer K.A."/>
            <person name="Garlena R.A."/>
            <person name="Russell D.A."/>
            <person name="Pope W.H."/>
            <person name="Jacobs-Sera D."/>
            <person name="Hatfull G.F."/>
        </authorList>
    </citation>
    <scope>NUCLEOTIDE SEQUENCE [LARGE SCALE GENOMIC DNA]</scope>
</reference>
<dbReference type="KEGG" id="vg:77927518"/>
<dbReference type="Proteomes" id="UP000516151">
    <property type="component" value="Segment"/>
</dbReference>
<sequence length="36" mass="3854">MLALLVKAVVYGLAGGVGAVLGFYLTYQMIIHGWLD</sequence>
<dbReference type="EMBL" id="MT684598">
    <property type="protein sequence ID" value="QNN99295.1"/>
    <property type="molecule type" value="Genomic_DNA"/>
</dbReference>
<protein>
    <submittedName>
        <fullName evidence="2">Membrane protein</fullName>
    </submittedName>
</protein>
<evidence type="ECO:0000313" key="2">
    <source>
        <dbReference type="EMBL" id="QNN99295.1"/>
    </source>
</evidence>
<keyword evidence="3" id="KW-1185">Reference proteome</keyword>
<feature type="transmembrane region" description="Helical" evidence="1">
    <location>
        <begin position="6"/>
        <end position="27"/>
    </location>
</feature>
<organism evidence="2 3">
    <name type="scientific">Streptomyces phage Faust</name>
    <dbReference type="NCBI Taxonomy" id="2767565"/>
    <lineage>
        <taxon>Viruses</taxon>
        <taxon>Duplodnaviria</taxon>
        <taxon>Heunggongvirae</taxon>
        <taxon>Uroviricota</taxon>
        <taxon>Caudoviricetes</taxon>
        <taxon>Stanwilliamsviridae</taxon>
        <taxon>Loccivirinae</taxon>
        <taxon>Faustvirus</taxon>
        <taxon>Faustvirus faust</taxon>
    </lineage>
</organism>
<name>A0A7G9UZ40_9CAUD</name>
<evidence type="ECO:0000313" key="3">
    <source>
        <dbReference type="Proteomes" id="UP000516151"/>
    </source>
</evidence>
<evidence type="ECO:0000256" key="1">
    <source>
        <dbReference type="SAM" id="Phobius"/>
    </source>
</evidence>
<dbReference type="GeneID" id="77927518"/>
<accession>A0A7G9UZ40</accession>
<dbReference type="RefSeq" id="YP_010651802.1">
    <property type="nucleotide sequence ID" value="NC_070783.1"/>
</dbReference>
<keyword evidence="1" id="KW-0812">Transmembrane</keyword>
<proteinExistence type="predicted"/>
<gene>
    <name evidence="2" type="primary">223</name>
    <name evidence="2" type="ORF">SEA_FAUST_223</name>
</gene>